<evidence type="ECO:0000256" key="7">
    <source>
        <dbReference type="ARBA" id="ARBA00022475"/>
    </source>
</evidence>
<keyword evidence="7 19" id="KW-1003">Cell membrane</keyword>
<keyword evidence="8 19" id="KW-0169">Cobalamin biosynthesis</keyword>
<sequence length="245" mass="24846">MTPSRAWQDLLSALGLLSRLPLPSHNGRGAEAAWAYPVAGAVLGILAAVAGLIALGLGLAASGAALIALTASVLLTGALHEDGLADTADGLWGSHQRERRLEIMKDSRTGAYGVIALVLSLLARWIGLSALFSVEGSWLAVVGVAALSRATMPMMMAFMPHARANGLSRAVGKATAHSAGLAALIGVVFACLCLGWSAIGAILITAVATLIIAWIATAKLGGQTGDILGATQQIAEIGILFALTP</sequence>
<evidence type="ECO:0000313" key="21">
    <source>
        <dbReference type="Proteomes" id="UP000594118"/>
    </source>
</evidence>
<organism evidence="20 21">
    <name type="scientific">Pseudooceanicola spongiae</name>
    <dbReference type="NCBI Taxonomy" id="2613965"/>
    <lineage>
        <taxon>Bacteria</taxon>
        <taxon>Pseudomonadati</taxon>
        <taxon>Pseudomonadota</taxon>
        <taxon>Alphaproteobacteria</taxon>
        <taxon>Rhodobacterales</taxon>
        <taxon>Paracoccaceae</taxon>
        <taxon>Pseudooceanicola</taxon>
    </lineage>
</organism>
<comment type="function">
    <text evidence="14 19">Joins adenosylcobinamide-GDP and alpha-ribazole to generate adenosylcobalamin (Ado-cobalamin). Also synthesizes adenosylcobalamin 5'-phosphate from adenosylcobinamide-GDP and alpha-ribazole 5'-phosphate.</text>
</comment>
<evidence type="ECO:0000256" key="9">
    <source>
        <dbReference type="ARBA" id="ARBA00022679"/>
    </source>
</evidence>
<feature type="transmembrane region" description="Helical" evidence="19">
    <location>
        <begin position="196"/>
        <end position="216"/>
    </location>
</feature>
<dbReference type="NCBIfam" id="TIGR00317">
    <property type="entry name" value="cobS"/>
    <property type="match status" value="1"/>
</dbReference>
<keyword evidence="12 19" id="KW-1133">Transmembrane helix</keyword>
<evidence type="ECO:0000256" key="1">
    <source>
        <dbReference type="ARBA" id="ARBA00001946"/>
    </source>
</evidence>
<keyword evidence="10 19" id="KW-0812">Transmembrane</keyword>
<accession>A0A7L9WIG3</accession>
<dbReference type="PANTHER" id="PTHR34148:SF1">
    <property type="entry name" value="ADENOSYLCOBINAMIDE-GDP RIBAZOLETRANSFERASE"/>
    <property type="match status" value="1"/>
</dbReference>
<evidence type="ECO:0000313" key="20">
    <source>
        <dbReference type="EMBL" id="QOL79604.1"/>
    </source>
</evidence>
<evidence type="ECO:0000256" key="13">
    <source>
        <dbReference type="ARBA" id="ARBA00023136"/>
    </source>
</evidence>
<proteinExistence type="inferred from homology"/>
<evidence type="ECO:0000256" key="2">
    <source>
        <dbReference type="ARBA" id="ARBA00004651"/>
    </source>
</evidence>
<dbReference type="AlphaFoldDB" id="A0A7L9WIG3"/>
<name>A0A7L9WIG3_9RHOB</name>
<comment type="subcellular location">
    <subcellularLocation>
        <location evidence="2 19">Cell membrane</location>
        <topology evidence="2 19">Multi-pass membrane protein</topology>
    </subcellularLocation>
</comment>
<dbReference type="RefSeq" id="WP_193081865.1">
    <property type="nucleotide sequence ID" value="NZ_CP045201.1"/>
</dbReference>
<feature type="transmembrane region" description="Helical" evidence="19">
    <location>
        <begin position="170"/>
        <end position="190"/>
    </location>
</feature>
<evidence type="ECO:0000256" key="5">
    <source>
        <dbReference type="ARBA" id="ARBA00013200"/>
    </source>
</evidence>
<evidence type="ECO:0000256" key="11">
    <source>
        <dbReference type="ARBA" id="ARBA00022842"/>
    </source>
</evidence>
<dbReference type="GO" id="GO:0009236">
    <property type="term" value="P:cobalamin biosynthetic process"/>
    <property type="evidence" value="ECO:0007669"/>
    <property type="project" value="UniProtKB-UniRule"/>
</dbReference>
<dbReference type="GO" id="GO:0005886">
    <property type="term" value="C:plasma membrane"/>
    <property type="evidence" value="ECO:0007669"/>
    <property type="project" value="UniProtKB-SubCell"/>
</dbReference>
<evidence type="ECO:0000256" key="18">
    <source>
        <dbReference type="ARBA" id="ARBA00049504"/>
    </source>
</evidence>
<evidence type="ECO:0000256" key="10">
    <source>
        <dbReference type="ARBA" id="ARBA00022692"/>
    </source>
</evidence>
<protein>
    <recommendedName>
        <fullName evidence="6 19">Adenosylcobinamide-GDP ribazoletransferase</fullName>
        <ecNumber evidence="5 19">2.7.8.26</ecNumber>
    </recommendedName>
    <alternativeName>
        <fullName evidence="16 19">Cobalamin synthase</fullName>
    </alternativeName>
    <alternativeName>
        <fullName evidence="15 19">Cobalamin-5'-phosphate synthase</fullName>
    </alternativeName>
</protein>
<gene>
    <name evidence="19 20" type="primary">cobS</name>
    <name evidence="20" type="ORF">F3W81_01410</name>
</gene>
<dbReference type="KEGG" id="pshq:F3W81_01410"/>
<dbReference type="HAMAP" id="MF_00719">
    <property type="entry name" value="CobS"/>
    <property type="match status" value="1"/>
</dbReference>
<comment type="cofactor">
    <cofactor evidence="1 19">
        <name>Mg(2+)</name>
        <dbReference type="ChEBI" id="CHEBI:18420"/>
    </cofactor>
</comment>
<dbReference type="UniPathway" id="UPA00148">
    <property type="reaction ID" value="UER00238"/>
</dbReference>
<dbReference type="PANTHER" id="PTHR34148">
    <property type="entry name" value="ADENOSYLCOBINAMIDE-GDP RIBAZOLETRANSFERASE"/>
    <property type="match status" value="1"/>
</dbReference>
<keyword evidence="9 19" id="KW-0808">Transferase</keyword>
<dbReference type="Proteomes" id="UP000594118">
    <property type="component" value="Chromosome"/>
</dbReference>
<reference evidence="20 21" key="1">
    <citation type="submission" date="2019-10" db="EMBL/GenBank/DDBJ databases">
        <title>Pseudopuniceibacterium sp. HQ09 islated from Antarctica.</title>
        <authorList>
            <person name="Liao L."/>
            <person name="Su S."/>
            <person name="Chen B."/>
            <person name="Yu Y."/>
        </authorList>
    </citation>
    <scope>NUCLEOTIDE SEQUENCE [LARGE SCALE GENOMIC DNA]</scope>
    <source>
        <strain evidence="20 21">HQ09</strain>
    </source>
</reference>
<keyword evidence="21" id="KW-1185">Reference proteome</keyword>
<evidence type="ECO:0000256" key="16">
    <source>
        <dbReference type="ARBA" id="ARBA00032853"/>
    </source>
</evidence>
<comment type="catalytic activity">
    <reaction evidence="17 19">
        <text>alpha-ribazole + adenosylcob(III)inamide-GDP = adenosylcob(III)alamin + GMP + H(+)</text>
        <dbReference type="Rhea" id="RHEA:16049"/>
        <dbReference type="ChEBI" id="CHEBI:10329"/>
        <dbReference type="ChEBI" id="CHEBI:15378"/>
        <dbReference type="ChEBI" id="CHEBI:18408"/>
        <dbReference type="ChEBI" id="CHEBI:58115"/>
        <dbReference type="ChEBI" id="CHEBI:60487"/>
        <dbReference type="EC" id="2.7.8.26"/>
    </reaction>
</comment>
<evidence type="ECO:0000256" key="4">
    <source>
        <dbReference type="ARBA" id="ARBA00010561"/>
    </source>
</evidence>
<dbReference type="GO" id="GO:0008818">
    <property type="term" value="F:cobalamin 5'-phosphate synthase activity"/>
    <property type="evidence" value="ECO:0007669"/>
    <property type="project" value="UniProtKB-UniRule"/>
</dbReference>
<evidence type="ECO:0000256" key="14">
    <source>
        <dbReference type="ARBA" id="ARBA00025228"/>
    </source>
</evidence>
<comment type="pathway">
    <text evidence="3 19">Cofactor biosynthesis; adenosylcobalamin biosynthesis; adenosylcobalamin from cob(II)yrinate a,c-diamide: step 7/7.</text>
</comment>
<evidence type="ECO:0000256" key="8">
    <source>
        <dbReference type="ARBA" id="ARBA00022573"/>
    </source>
</evidence>
<feature type="transmembrane region" description="Helical" evidence="19">
    <location>
        <begin position="45"/>
        <end position="69"/>
    </location>
</feature>
<keyword evidence="13 19" id="KW-0472">Membrane</keyword>
<keyword evidence="11 19" id="KW-0460">Magnesium</keyword>
<feature type="transmembrane region" description="Helical" evidence="19">
    <location>
        <begin position="138"/>
        <end position="158"/>
    </location>
</feature>
<evidence type="ECO:0000256" key="12">
    <source>
        <dbReference type="ARBA" id="ARBA00022989"/>
    </source>
</evidence>
<dbReference type="InterPro" id="IPR003805">
    <property type="entry name" value="CobS"/>
</dbReference>
<comment type="similarity">
    <text evidence="4 19">Belongs to the CobS family.</text>
</comment>
<evidence type="ECO:0000256" key="19">
    <source>
        <dbReference type="HAMAP-Rule" id="MF_00719"/>
    </source>
</evidence>
<evidence type="ECO:0000256" key="15">
    <source>
        <dbReference type="ARBA" id="ARBA00032605"/>
    </source>
</evidence>
<evidence type="ECO:0000256" key="6">
    <source>
        <dbReference type="ARBA" id="ARBA00015850"/>
    </source>
</evidence>
<dbReference type="EC" id="2.7.8.26" evidence="5 19"/>
<dbReference type="EMBL" id="CP045201">
    <property type="protein sequence ID" value="QOL79604.1"/>
    <property type="molecule type" value="Genomic_DNA"/>
</dbReference>
<evidence type="ECO:0000256" key="17">
    <source>
        <dbReference type="ARBA" id="ARBA00048623"/>
    </source>
</evidence>
<evidence type="ECO:0000256" key="3">
    <source>
        <dbReference type="ARBA" id="ARBA00004663"/>
    </source>
</evidence>
<dbReference type="Pfam" id="PF02654">
    <property type="entry name" value="CobS"/>
    <property type="match status" value="1"/>
</dbReference>
<feature type="transmembrane region" description="Helical" evidence="19">
    <location>
        <begin position="109"/>
        <end position="132"/>
    </location>
</feature>
<comment type="catalytic activity">
    <reaction evidence="18 19">
        <text>alpha-ribazole 5'-phosphate + adenosylcob(III)inamide-GDP = adenosylcob(III)alamin 5'-phosphate + GMP + H(+)</text>
        <dbReference type="Rhea" id="RHEA:23560"/>
        <dbReference type="ChEBI" id="CHEBI:15378"/>
        <dbReference type="ChEBI" id="CHEBI:57918"/>
        <dbReference type="ChEBI" id="CHEBI:58115"/>
        <dbReference type="ChEBI" id="CHEBI:60487"/>
        <dbReference type="ChEBI" id="CHEBI:60493"/>
        <dbReference type="EC" id="2.7.8.26"/>
    </reaction>
</comment>
<dbReference type="GO" id="GO:0051073">
    <property type="term" value="F:adenosylcobinamide-GDP ribazoletransferase activity"/>
    <property type="evidence" value="ECO:0007669"/>
    <property type="project" value="UniProtKB-UniRule"/>
</dbReference>